<dbReference type="InterPro" id="IPR027385">
    <property type="entry name" value="Beta-barrel_OMP"/>
</dbReference>
<dbReference type="SUPFAM" id="SSF56925">
    <property type="entry name" value="OMPA-like"/>
    <property type="match status" value="1"/>
</dbReference>
<keyword evidence="9" id="KW-1185">Reference proteome</keyword>
<dbReference type="PANTHER" id="PTHR34001">
    <property type="entry name" value="BLL7405 PROTEIN"/>
    <property type="match status" value="1"/>
</dbReference>
<dbReference type="AlphaFoldDB" id="A0A4V1A4E0"/>
<evidence type="ECO:0000256" key="5">
    <source>
        <dbReference type="ARBA" id="ARBA00038306"/>
    </source>
</evidence>
<dbReference type="EMBL" id="CP036532">
    <property type="protein sequence ID" value="QBK32288.1"/>
    <property type="molecule type" value="Genomic_DNA"/>
</dbReference>
<evidence type="ECO:0000256" key="1">
    <source>
        <dbReference type="ARBA" id="ARBA00004442"/>
    </source>
</evidence>
<feature type="chain" id="PRO_5020904173" evidence="6">
    <location>
        <begin position="21"/>
        <end position="212"/>
    </location>
</feature>
<dbReference type="OrthoDB" id="9815357at2"/>
<accession>A0A4V1A4E0</accession>
<dbReference type="KEGG" id="rpod:E0E05_06655"/>
<dbReference type="Proteomes" id="UP000293719">
    <property type="component" value="Chromosome"/>
</dbReference>
<feature type="signal peptide" evidence="6">
    <location>
        <begin position="1"/>
        <end position="20"/>
    </location>
</feature>
<name>A0A4V1A4E0_9HYPH</name>
<sequence length="212" mass="21341">MKLLAAASIAALTATGAAHAADAIDVPPEPPVSAPTTFAPAPTWSGFYAGAFGGYNFGTFNSSIGDIDGDGIAGGGFAGINFQNGAFVYGAEADLGYSGAEGSLGGATAEQGTFGSLRARLGYAFDPFMIYGTAGAAATQAEVTAGGVSDQNTHLGWTVGAGAEALLTENVFGRLEYRYTDYEDKNFNLGGGTVVSSGFQENSVRAGIGVKF</sequence>
<gene>
    <name evidence="8" type="ORF">E0E05_06655</name>
</gene>
<keyword evidence="4" id="KW-0998">Cell outer membrane</keyword>
<evidence type="ECO:0000313" key="8">
    <source>
        <dbReference type="EMBL" id="QBK32288.1"/>
    </source>
</evidence>
<dbReference type="Gene3D" id="2.40.160.20">
    <property type="match status" value="1"/>
</dbReference>
<evidence type="ECO:0000256" key="3">
    <source>
        <dbReference type="ARBA" id="ARBA00023136"/>
    </source>
</evidence>
<dbReference type="GO" id="GO:0009279">
    <property type="term" value="C:cell outer membrane"/>
    <property type="evidence" value="ECO:0007669"/>
    <property type="project" value="UniProtKB-SubCell"/>
</dbReference>
<organism evidence="8 9">
    <name type="scientific">Roseitalea porphyridii</name>
    <dbReference type="NCBI Taxonomy" id="1852022"/>
    <lineage>
        <taxon>Bacteria</taxon>
        <taxon>Pseudomonadati</taxon>
        <taxon>Pseudomonadota</taxon>
        <taxon>Alphaproteobacteria</taxon>
        <taxon>Hyphomicrobiales</taxon>
        <taxon>Ahrensiaceae</taxon>
        <taxon>Roseitalea</taxon>
    </lineage>
</organism>
<dbReference type="PANTHER" id="PTHR34001:SF3">
    <property type="entry name" value="BLL7405 PROTEIN"/>
    <property type="match status" value="1"/>
</dbReference>
<evidence type="ECO:0000256" key="4">
    <source>
        <dbReference type="ARBA" id="ARBA00023237"/>
    </source>
</evidence>
<dbReference type="InterPro" id="IPR011250">
    <property type="entry name" value="OMP/PagP_B-barrel"/>
</dbReference>
<evidence type="ECO:0000256" key="6">
    <source>
        <dbReference type="SAM" id="SignalP"/>
    </source>
</evidence>
<evidence type="ECO:0000313" key="9">
    <source>
        <dbReference type="Proteomes" id="UP000293719"/>
    </source>
</evidence>
<proteinExistence type="inferred from homology"/>
<protein>
    <submittedName>
        <fullName evidence="8">Porin family protein</fullName>
    </submittedName>
</protein>
<reference evidence="8 9" key="1">
    <citation type="journal article" date="2017" name="Int. J. Syst. Evol. Microbiol.">
        <title>Roseitalea porphyridii gen. nov., sp. nov., isolated from a red alga, and reclassification of Hoeflea suaedae Chung et al. 2013 as Pseudohoeflea suaedae gen. nov., comb. nov.</title>
        <authorList>
            <person name="Hyeon J.W."/>
            <person name="Jeong S.E."/>
            <person name="Baek K."/>
            <person name="Jeon C.O."/>
        </authorList>
    </citation>
    <scope>NUCLEOTIDE SEQUENCE [LARGE SCALE GENOMIC DNA]</scope>
    <source>
        <strain evidence="8 9">MA7-20</strain>
    </source>
</reference>
<keyword evidence="3" id="KW-0472">Membrane</keyword>
<evidence type="ECO:0000256" key="2">
    <source>
        <dbReference type="ARBA" id="ARBA00022729"/>
    </source>
</evidence>
<keyword evidence="2 6" id="KW-0732">Signal</keyword>
<comment type="similarity">
    <text evidence="5">Belongs to the Omp25/RopB family.</text>
</comment>
<dbReference type="InterPro" id="IPR051692">
    <property type="entry name" value="OMP-like"/>
</dbReference>
<evidence type="ECO:0000259" key="7">
    <source>
        <dbReference type="Pfam" id="PF13505"/>
    </source>
</evidence>
<comment type="subcellular location">
    <subcellularLocation>
        <location evidence="1">Cell outer membrane</location>
    </subcellularLocation>
</comment>
<feature type="domain" description="Outer membrane protein beta-barrel" evidence="7">
    <location>
        <begin position="11"/>
        <end position="212"/>
    </location>
</feature>
<dbReference type="Pfam" id="PF13505">
    <property type="entry name" value="OMP_b-brl"/>
    <property type="match status" value="1"/>
</dbReference>